<dbReference type="eggNOG" id="COG1960">
    <property type="taxonomic scope" value="Bacteria"/>
</dbReference>
<dbReference type="Pfam" id="PF02770">
    <property type="entry name" value="Acyl-CoA_dh_M"/>
    <property type="match status" value="1"/>
</dbReference>
<feature type="compositionally biased region" description="Basic and acidic residues" evidence="5">
    <location>
        <begin position="593"/>
        <end position="612"/>
    </location>
</feature>
<dbReference type="InterPro" id="IPR009075">
    <property type="entry name" value="AcylCo_DH/oxidase_C"/>
</dbReference>
<dbReference type="PANTHER" id="PTHR42707:SF2">
    <property type="entry name" value="ACD11 DEHYDROGENASE"/>
    <property type="match status" value="1"/>
</dbReference>
<dbReference type="InterPro" id="IPR036250">
    <property type="entry name" value="AcylCo_DH-like_C"/>
</dbReference>
<sequence length="1146" mass="124999">MVMPREGGYASGLDQLALDPVVERWLAARLSAARRSELEHLNRTISADALEVARHVDRDAPPRLVAHDLDGNRIDRAQLAPTHVALLERLRPMVALATTEPDGLLAALAAGYLLADPGLYCTITLTTQVSLALADLAPHHSATARLREGPWFGATWFTETHAGSDLGSLRARATQTPNGEWRIGTAEKFFASNAGLADVALVAAHVGEVRGVRSLGLFLVRREQPDGSLAFSVRRLKDKLATRAVPTGEVDLADAPAELLAAPPDGIHRILESLTIARVANAMSAAGIARIALAEATIRGQRRVAFGRPLLAHALFADELARLRASQLATSLLAFELAEETQSSLGSHHGDRAYQILRARSHVAKVRTAEQAAFVTQRAMEAFGGLGFVEDAPIARWHREALVLPIWEGTPHVHALDAAEVLADRVVRDGFVERITAALDGSVGKRLGDAVRRTAAELAEAPTNARHLLTHLGALSEAAAVARLDLPGIDQEPLAGVALRPSARGRAVVAPTARRHPSAQAGRDRLAVDRSVAGGEVRTGAPSRHGKPLSENRQRRLADASRSEVETCRAEESARVDTDGSQPLHTLVLGGSRSERRHVADPCTERGREHRGGPFMIVGEHEHAVERAEPSDVPCVDLDVEPGPEGSQLVDEGPIADHDETRPRDERLPMDAIAHRHAWTHERIDLDRDRCHRSVVTNDGGQHERDTPTGDLAKWRQPRGGMHEHLRPATAGEAMRLGVGIAHLDTSKSWRRVGSEAIDDPRADDRPDRSFGSHDREVRRTLATPETVQRDEPDHSGVREPRGQLTDASKIVEAHEDSSGVDVRGNEISQERLCPGRHRTRSLLELAVVEPVHALDEAQRGGDEDLRHPLVEEIVEGDVGLLDGEALDEQRTRHSGERTGVERRREHVAVTDHEDVGARSFAQVARKVPEEHLGCAARSRPREPDHVLGIGGRLDAGEHATFVARPRGHRDRTGRRFELDRRLGDDRPRRTTDTTRAEFAVTGGVGHPHLGSFVTVGRDDGLDRAAQRIEVGERDPHPLRTARQTLEVTSDCKGPPSDDDESLEDPVANDEAMIEHRDPGIGLVHQGPVDPRNRHAYPPVPSPTRSPPSECATWAPWPRLRPSIRSRWTSERTRGPSPGWANLRAC</sequence>
<dbReference type="GO" id="GO:0003995">
    <property type="term" value="F:acyl-CoA dehydrogenase activity"/>
    <property type="evidence" value="ECO:0007669"/>
    <property type="project" value="InterPro"/>
</dbReference>
<dbReference type="KEGG" id="afo:Afer_0696"/>
<dbReference type="Pfam" id="PF00441">
    <property type="entry name" value="Acyl-CoA_dh_1"/>
    <property type="match status" value="1"/>
</dbReference>
<dbReference type="Pfam" id="PF18158">
    <property type="entry name" value="AidB_N"/>
    <property type="match status" value="1"/>
</dbReference>
<dbReference type="InterPro" id="IPR052904">
    <property type="entry name" value="Acyl-CoA_dehydrogenase-like"/>
</dbReference>
<comment type="cofactor">
    <cofactor evidence="1">
        <name>FAD</name>
        <dbReference type="ChEBI" id="CHEBI:57692"/>
    </cofactor>
</comment>
<evidence type="ECO:0000259" key="7">
    <source>
        <dbReference type="Pfam" id="PF02770"/>
    </source>
</evidence>
<feature type="region of interest" description="Disordered" evidence="5">
    <location>
        <begin position="1075"/>
        <end position="1116"/>
    </location>
</feature>
<feature type="region of interest" description="Disordered" evidence="5">
    <location>
        <begin position="506"/>
        <end position="613"/>
    </location>
</feature>
<dbReference type="InterPro" id="IPR006089">
    <property type="entry name" value="Acyl-CoA_DH_CS"/>
</dbReference>
<dbReference type="InterPro" id="IPR041504">
    <property type="entry name" value="AidB_N"/>
</dbReference>
<dbReference type="EMBL" id="CP001631">
    <property type="protein sequence ID" value="ACU53646.1"/>
    <property type="molecule type" value="Genomic_DNA"/>
</dbReference>
<keyword evidence="4" id="KW-0274">FAD</keyword>
<feature type="domain" description="Acyl-CoA oxidase/dehydrogenase middle" evidence="7">
    <location>
        <begin position="154"/>
        <end position="254"/>
    </location>
</feature>
<feature type="domain" description="Adaptive response protein AidB N-terminal" evidence="8">
    <location>
        <begin position="13"/>
        <end position="134"/>
    </location>
</feature>
<dbReference type="PANTHER" id="PTHR42707">
    <property type="entry name" value="ACYL-COA DEHYDROGENASE"/>
    <property type="match status" value="1"/>
</dbReference>
<dbReference type="Gene3D" id="1.20.140.10">
    <property type="entry name" value="Butyryl-CoA Dehydrogenase, subunit A, domain 3"/>
    <property type="match status" value="1"/>
</dbReference>
<dbReference type="AlphaFoldDB" id="C7LY38"/>
<evidence type="ECO:0000256" key="2">
    <source>
        <dbReference type="ARBA" id="ARBA00009347"/>
    </source>
</evidence>
<evidence type="ECO:0000259" key="6">
    <source>
        <dbReference type="Pfam" id="PF00441"/>
    </source>
</evidence>
<dbReference type="HOGENOM" id="CLU_277033_0_0_11"/>
<evidence type="ECO:0000256" key="5">
    <source>
        <dbReference type="SAM" id="MobiDB-lite"/>
    </source>
</evidence>
<dbReference type="Proteomes" id="UP000000771">
    <property type="component" value="Chromosome"/>
</dbReference>
<protein>
    <submittedName>
        <fullName evidence="9">Acyl-CoA dehydrogenase domain protein</fullName>
    </submittedName>
</protein>
<feature type="domain" description="Acyl-CoA dehydrogenase/oxidase C-terminal" evidence="6">
    <location>
        <begin position="265"/>
        <end position="421"/>
    </location>
</feature>
<evidence type="ECO:0000256" key="1">
    <source>
        <dbReference type="ARBA" id="ARBA00001974"/>
    </source>
</evidence>
<feature type="compositionally biased region" description="Basic and acidic residues" evidence="5">
    <location>
        <begin position="759"/>
        <end position="780"/>
    </location>
</feature>
<dbReference type="SUPFAM" id="SSF56645">
    <property type="entry name" value="Acyl-CoA dehydrogenase NM domain-like"/>
    <property type="match status" value="1"/>
</dbReference>
<dbReference type="InterPro" id="IPR009100">
    <property type="entry name" value="AcylCoA_DH/oxidase_NM_dom_sf"/>
</dbReference>
<evidence type="ECO:0000313" key="9">
    <source>
        <dbReference type="EMBL" id="ACU53646.1"/>
    </source>
</evidence>
<feature type="compositionally biased region" description="Basic and acidic residues" evidence="5">
    <location>
        <begin position="788"/>
        <end position="802"/>
    </location>
</feature>
<dbReference type="Gene3D" id="2.40.110.20">
    <property type="match status" value="1"/>
</dbReference>
<dbReference type="STRING" id="525909.Afer_0696"/>
<name>C7LY38_ACIFD</name>
<feature type="compositionally biased region" description="Basic and acidic residues" evidence="5">
    <location>
        <begin position="548"/>
        <end position="578"/>
    </location>
</feature>
<gene>
    <name evidence="9" type="ordered locus">Afer_0696</name>
</gene>
<feature type="region of interest" description="Disordered" evidence="5">
    <location>
        <begin position="695"/>
        <end position="719"/>
    </location>
</feature>
<accession>C7LY38</accession>
<evidence type="ECO:0000259" key="8">
    <source>
        <dbReference type="Pfam" id="PF18158"/>
    </source>
</evidence>
<comment type="similarity">
    <text evidence="2">Belongs to the acyl-CoA dehydrogenase family.</text>
</comment>
<evidence type="ECO:0000256" key="4">
    <source>
        <dbReference type="ARBA" id="ARBA00022827"/>
    </source>
</evidence>
<dbReference type="PROSITE" id="PS00073">
    <property type="entry name" value="ACYL_COA_DH_2"/>
    <property type="match status" value="1"/>
</dbReference>
<feature type="region of interest" description="Disordered" evidence="5">
    <location>
        <begin position="755"/>
        <end position="823"/>
    </location>
</feature>
<evidence type="ECO:0000313" key="10">
    <source>
        <dbReference type="Proteomes" id="UP000000771"/>
    </source>
</evidence>
<evidence type="ECO:0000256" key="3">
    <source>
        <dbReference type="ARBA" id="ARBA00022630"/>
    </source>
</evidence>
<keyword evidence="10" id="KW-1185">Reference proteome</keyword>
<reference evidence="9 10" key="1">
    <citation type="journal article" date="2009" name="Stand. Genomic Sci.">
        <title>Complete genome sequence of Acidimicrobium ferrooxidans type strain (ICP).</title>
        <authorList>
            <person name="Clum A."/>
            <person name="Nolan M."/>
            <person name="Lang E."/>
            <person name="Glavina Del Rio T."/>
            <person name="Tice H."/>
            <person name="Copeland A."/>
            <person name="Cheng J.F."/>
            <person name="Lucas S."/>
            <person name="Chen F."/>
            <person name="Bruce D."/>
            <person name="Goodwin L."/>
            <person name="Pitluck S."/>
            <person name="Ivanova N."/>
            <person name="Mavrommatis K."/>
            <person name="Mikhailova N."/>
            <person name="Pati A."/>
            <person name="Chen A."/>
            <person name="Palaniappan K."/>
            <person name="Goker M."/>
            <person name="Spring S."/>
            <person name="Land M."/>
            <person name="Hauser L."/>
            <person name="Chang Y.J."/>
            <person name="Jeffries C.C."/>
            <person name="Chain P."/>
            <person name="Bristow J."/>
            <person name="Eisen J.A."/>
            <person name="Markowitz V."/>
            <person name="Hugenholtz P."/>
            <person name="Kyrpides N.C."/>
            <person name="Klenk H.P."/>
            <person name="Lapidus A."/>
        </authorList>
    </citation>
    <scope>NUCLEOTIDE SEQUENCE [LARGE SCALE GENOMIC DNA]</scope>
    <source>
        <strain evidence="10">DSM 10331 / JCM 15462 / NBRC 103882 / ICP</strain>
    </source>
</reference>
<proteinExistence type="inferred from homology"/>
<organism evidence="9 10">
    <name type="scientific">Acidimicrobium ferrooxidans (strain DSM 10331 / JCM 15462 / NBRC 103882 / ICP)</name>
    <dbReference type="NCBI Taxonomy" id="525909"/>
    <lineage>
        <taxon>Bacteria</taxon>
        <taxon>Bacillati</taxon>
        <taxon>Actinomycetota</taxon>
        <taxon>Acidimicrobiia</taxon>
        <taxon>Acidimicrobiales</taxon>
        <taxon>Acidimicrobiaceae</taxon>
        <taxon>Acidimicrobium</taxon>
    </lineage>
</organism>
<dbReference type="SUPFAM" id="SSF47203">
    <property type="entry name" value="Acyl-CoA dehydrogenase C-terminal domain-like"/>
    <property type="match status" value="1"/>
</dbReference>
<keyword evidence="3" id="KW-0285">Flavoprotein</keyword>
<dbReference type="InterPro" id="IPR006091">
    <property type="entry name" value="Acyl-CoA_Oxase/DH_mid-dom"/>
</dbReference>